<dbReference type="Pfam" id="PF06739">
    <property type="entry name" value="SBBP"/>
    <property type="match status" value="2"/>
</dbReference>
<dbReference type="SUPFAM" id="SSF51120">
    <property type="entry name" value="beta-Roll"/>
    <property type="match status" value="2"/>
</dbReference>
<feature type="domain" description="Bacterial Ig-like" evidence="2">
    <location>
        <begin position="1063"/>
        <end position="1159"/>
    </location>
</feature>
<feature type="domain" description="Bacterial Ig-like" evidence="2">
    <location>
        <begin position="475"/>
        <end position="568"/>
    </location>
</feature>
<feature type="region of interest" description="Disordered" evidence="1">
    <location>
        <begin position="969"/>
        <end position="994"/>
    </location>
</feature>
<evidence type="ECO:0000256" key="1">
    <source>
        <dbReference type="SAM" id="MobiDB-lite"/>
    </source>
</evidence>
<feature type="region of interest" description="Disordered" evidence="1">
    <location>
        <begin position="770"/>
        <end position="794"/>
    </location>
</feature>
<feature type="domain" description="Bacterial Ig-like" evidence="2">
    <location>
        <begin position="968"/>
        <end position="1061"/>
    </location>
</feature>
<feature type="region of interest" description="Disordered" evidence="1">
    <location>
        <begin position="575"/>
        <end position="603"/>
    </location>
</feature>
<dbReference type="PROSITE" id="PS00330">
    <property type="entry name" value="HEMOLYSIN_CALCIUM"/>
    <property type="match status" value="3"/>
</dbReference>
<dbReference type="InterPro" id="IPR010620">
    <property type="entry name" value="SBBP_repeat"/>
</dbReference>
<keyword evidence="4" id="KW-1185">Reference proteome</keyword>
<feature type="compositionally biased region" description="Low complexity" evidence="1">
    <location>
        <begin position="1068"/>
        <end position="1080"/>
    </location>
</feature>
<reference evidence="3 4" key="1">
    <citation type="submission" date="2018-11" db="EMBL/GenBank/DDBJ databases">
        <title>Genomic Encyclopedia of Type Strains, Phase IV (KMG-IV): sequencing the most valuable type-strain genomes for metagenomic binning, comparative biology and taxonomic classification.</title>
        <authorList>
            <person name="Goeker M."/>
        </authorList>
    </citation>
    <scope>NUCLEOTIDE SEQUENCE [LARGE SCALE GENOMIC DNA]</scope>
    <source>
        <strain evidence="3 4">DSM 5900</strain>
    </source>
</reference>
<dbReference type="OrthoDB" id="7233828at2"/>
<dbReference type="InterPro" id="IPR044016">
    <property type="entry name" value="Big_13"/>
</dbReference>
<organism evidence="3 4">
    <name type="scientific">Stella humosa</name>
    <dbReference type="NCBI Taxonomy" id="94"/>
    <lineage>
        <taxon>Bacteria</taxon>
        <taxon>Pseudomonadati</taxon>
        <taxon>Pseudomonadota</taxon>
        <taxon>Alphaproteobacteria</taxon>
        <taxon>Rhodospirillales</taxon>
        <taxon>Stellaceae</taxon>
        <taxon>Stella</taxon>
    </lineage>
</organism>
<dbReference type="GO" id="GO:0005509">
    <property type="term" value="F:calcium ion binding"/>
    <property type="evidence" value="ECO:0007669"/>
    <property type="project" value="InterPro"/>
</dbReference>
<feature type="domain" description="Bacterial Ig-like" evidence="2">
    <location>
        <begin position="1165"/>
        <end position="1257"/>
    </location>
</feature>
<dbReference type="RefSeq" id="WP_123693329.1">
    <property type="nucleotide sequence ID" value="NZ_AP019700.1"/>
</dbReference>
<sequence length="1675" mass="166740">MAFGAIGGKGSGTSDATGIAADGSGNSYVTGYFRGTVDFDPGAGTVQLVAAGDDDFFVAKYDATGSLAWVASHGSQAGEYQYGYGIAADGAGNSYVTGYFAGTVDFDPGAGTVELVATDGADQFFVAKYDASGSLAWAVAPGTTDGYYAYTNGIAVDGSGNSYVTGYFDGAMDFDPGAATVMLVATGDDHFVAKYDAAGSLVWVVGPGGSSDGEQGYGIAVDGSGNSYVTGNFQGTVDFDPGDGTAELVATGDHDHFVAKYDAAGSLAWVVGPGGSSASEYGNGIAVDGSGNSYVTGYFQGTVDFDPGDATAQLVASGAQDYFVAKYDDTGSLAWVAHPGSSPTYDTSNGIAVDGSGNSYITGYFFGTVDFDPGVATVQLVATGGGDHFVAKYDAAGSLDWVVGPGTSTGAEHGRAIAFDGLGKVYIAGDFKGTADFDPSGDALTLSSTKDNYFVAVYTGDGALDVPDTIPPTVSAPDLDELSDSGADSTDNLTNYPTPTFTGTGEVDATVVLIAGTDTLGAATVDGDGNWSITADSMADGDYVAFARITDAAGNSDDGDTLGFTIDTGAPTVSAPDLAAASDSGVSSSDNLTNDATPTFNGKGEAGARVELVADSVTLGSATINGMGKWTLSADSLTDGDYTAFVRVTDLAGNSDDGDTLGFTIDTAVTVSAPDLDGLSDSGADSTDNKTNDVTPTFTGTGEIGAAVVLIAGAATLGAATVDGDGNWSIDADSMSDGDYAVFARITDLAGNSDDSDTLDITIDTGVPTVSAPDLTAGTDSGTSPSDNLTNDATPTFNGTGEAGATVELVADSVTLGSATINGMGKWTLSADSLTDGDYVAFARVTDLAGNSDDGDTLGFTIDTAVTVSAPDMVGASDSGADSTDNMTNDPTPTFTGTGEIGATVLLIAGADTLGAATVDGDGDWSIDADSMSDGDYAVFARITDLAGNIDDSDTLDITIDTGAPTVSAPDLAAASDSGVSSSDNLTNDATPTFNGKGEAGARVELVADSVTLGSATINGMGKWTLSADSLTDGDYTAFVRVTDLAGNSADGDTLGFTIDTTVTVSAPDLDGASDSGADSTDNKTNDVTPTFTGTGEIGATVLLIAGTDTLGAATVDGAGDWSITTNSLISGDYTAFARITDLAGNTDDGDTLGFTIDTIQPTVSAPDLAAASDSGASSVDNITNADTLTFTGTGEIAATVELFADSLSLGFATVGGDGKWSVATDTLVEGDHAVFARITDAAGNFFEGTTLAVTVDRTAPGTSVTDAPSGVQAVGSASFTFASDDTAAGFQAALDSGGYVTVGNPHTVGGLNDGSHSLRVRAVDLAGNVDASAETVNWSVQLDGTPPAAPVILAVVDDTGEPDGVTTDRSLIVSGTAEALSTVHLLRDGTEIDTVLADADGDWSWADPATLAFGRHVYTAFAEDVSGNDGPLSDAVAMFVVDTKGTAGNGGDLVQAAASGGNIDGKNGDDTIFGESGNDTLKGGNGDDLLLGGGGKDALWGGNGADEMQGGLGNDTLYGEVGNDSLEGGDGGDRLEGGAGSDMLDGEAGADTLYGGAGTDTLTGGPGADRLFGDADGDWIVLGNDGAKDAVYGPVAYLTDDTIVGFETGLSGDVVAITGLASNKGKLLDSIAITDGILSLSKVGGGSITFDDMTGTHYTDTMLGSDGAILVYVI</sequence>
<protein>
    <submittedName>
        <fullName evidence="3">Hemolysin type calcium-binding protein</fullName>
    </submittedName>
</protein>
<dbReference type="InterPro" id="IPR052918">
    <property type="entry name" value="Motility_Chemotaxis_Reg"/>
</dbReference>
<dbReference type="NCBIfam" id="NF033510">
    <property type="entry name" value="Ca_tandemer"/>
    <property type="match status" value="9"/>
</dbReference>
<dbReference type="Gene3D" id="2.60.40.10">
    <property type="entry name" value="Immunoglobulins"/>
    <property type="match status" value="8"/>
</dbReference>
<feature type="domain" description="Bacterial Ig-like" evidence="2">
    <location>
        <begin position="868"/>
        <end position="962"/>
    </location>
</feature>
<gene>
    <name evidence="3" type="ORF">EDC65_4264</name>
</gene>
<feature type="region of interest" description="Disordered" evidence="1">
    <location>
        <begin position="1068"/>
        <end position="1092"/>
    </location>
</feature>
<feature type="domain" description="Bacterial Ig-like" evidence="2">
    <location>
        <begin position="1352"/>
        <end position="1444"/>
    </location>
</feature>
<feature type="region of interest" description="Disordered" evidence="1">
    <location>
        <begin position="676"/>
        <end position="698"/>
    </location>
</feature>
<dbReference type="InterPro" id="IPR018511">
    <property type="entry name" value="Hemolysin-typ_Ca-bd_CS"/>
</dbReference>
<accession>A0A3N1L271</accession>
<feature type="domain" description="Bacterial Ig-like" evidence="2">
    <location>
        <begin position="772"/>
        <end position="864"/>
    </location>
</feature>
<name>A0A3N1L271_9PROT</name>
<feature type="compositionally biased region" description="Polar residues" evidence="1">
    <location>
        <begin position="591"/>
        <end position="600"/>
    </location>
</feature>
<dbReference type="InterPro" id="IPR011049">
    <property type="entry name" value="Serralysin-like_metalloprot_C"/>
</dbReference>
<dbReference type="PRINTS" id="PR00313">
    <property type="entry name" value="CABNDNGRPT"/>
</dbReference>
<dbReference type="EMBL" id="RJKX01000016">
    <property type="protein sequence ID" value="ROP83615.1"/>
    <property type="molecule type" value="Genomic_DNA"/>
</dbReference>
<feature type="compositionally biased region" description="Low complexity" evidence="1">
    <location>
        <begin position="577"/>
        <end position="590"/>
    </location>
</feature>
<comment type="caution">
    <text evidence="3">The sequence shown here is derived from an EMBL/GenBank/DDBJ whole genome shotgun (WGS) entry which is preliminary data.</text>
</comment>
<evidence type="ECO:0000313" key="4">
    <source>
        <dbReference type="Proteomes" id="UP000278222"/>
    </source>
</evidence>
<dbReference type="Proteomes" id="UP000278222">
    <property type="component" value="Unassembled WGS sequence"/>
</dbReference>
<feature type="compositionally biased region" description="Polar residues" evidence="1">
    <location>
        <begin position="778"/>
        <end position="794"/>
    </location>
</feature>
<evidence type="ECO:0000259" key="2">
    <source>
        <dbReference type="Pfam" id="PF19077"/>
    </source>
</evidence>
<dbReference type="Gene3D" id="2.150.10.10">
    <property type="entry name" value="Serralysin-like metalloprotease, C-terminal"/>
    <property type="match status" value="1"/>
</dbReference>
<dbReference type="Gene3D" id="3.30.420.430">
    <property type="match status" value="2"/>
</dbReference>
<dbReference type="PANTHER" id="PTHR35580:SF1">
    <property type="entry name" value="PHYTASE-LIKE DOMAIN-CONTAINING PROTEIN"/>
    <property type="match status" value="1"/>
</dbReference>
<feature type="domain" description="Bacterial Ig-like" evidence="2">
    <location>
        <begin position="574"/>
        <end position="667"/>
    </location>
</feature>
<dbReference type="InterPro" id="IPR001343">
    <property type="entry name" value="Hemolysn_Ca-bd"/>
</dbReference>
<feature type="compositionally biased region" description="Low complexity" evidence="1">
    <location>
        <begin position="971"/>
        <end position="984"/>
    </location>
</feature>
<dbReference type="SUPFAM" id="SSF101898">
    <property type="entry name" value="NHL repeat"/>
    <property type="match status" value="2"/>
</dbReference>
<dbReference type="Pfam" id="PF00353">
    <property type="entry name" value="HemolysinCabind"/>
    <property type="match status" value="2"/>
</dbReference>
<proteinExistence type="predicted"/>
<feature type="compositionally biased region" description="Polar residues" evidence="1">
    <location>
        <begin position="985"/>
        <end position="994"/>
    </location>
</feature>
<dbReference type="PANTHER" id="PTHR35580">
    <property type="entry name" value="CELL SURFACE GLYCOPROTEIN (S-LAYER PROTEIN)-LIKE PROTEIN"/>
    <property type="match status" value="1"/>
</dbReference>
<evidence type="ECO:0000313" key="3">
    <source>
        <dbReference type="EMBL" id="ROP83615.1"/>
    </source>
</evidence>
<feature type="domain" description="Bacterial Ig-like" evidence="2">
    <location>
        <begin position="671"/>
        <end position="765"/>
    </location>
</feature>
<dbReference type="Pfam" id="PF19077">
    <property type="entry name" value="Big_13"/>
    <property type="match status" value="9"/>
</dbReference>
<feature type="compositionally biased region" description="Low complexity" evidence="1">
    <location>
        <begin position="676"/>
        <end position="686"/>
    </location>
</feature>
<dbReference type="InterPro" id="IPR013783">
    <property type="entry name" value="Ig-like_fold"/>
</dbReference>